<organism evidence="2 3">
    <name type="scientific">Eumeta variegata</name>
    <name type="common">Bagworm moth</name>
    <name type="synonym">Eumeta japonica</name>
    <dbReference type="NCBI Taxonomy" id="151549"/>
    <lineage>
        <taxon>Eukaryota</taxon>
        <taxon>Metazoa</taxon>
        <taxon>Ecdysozoa</taxon>
        <taxon>Arthropoda</taxon>
        <taxon>Hexapoda</taxon>
        <taxon>Insecta</taxon>
        <taxon>Pterygota</taxon>
        <taxon>Neoptera</taxon>
        <taxon>Endopterygota</taxon>
        <taxon>Lepidoptera</taxon>
        <taxon>Glossata</taxon>
        <taxon>Ditrysia</taxon>
        <taxon>Tineoidea</taxon>
        <taxon>Psychidae</taxon>
        <taxon>Oiketicinae</taxon>
        <taxon>Eumeta</taxon>
    </lineage>
</organism>
<reference evidence="2 3" key="1">
    <citation type="journal article" date="2019" name="Commun. Biol.">
        <title>The bagworm genome reveals a unique fibroin gene that provides high tensile strength.</title>
        <authorList>
            <person name="Kono N."/>
            <person name="Nakamura H."/>
            <person name="Ohtoshi R."/>
            <person name="Tomita M."/>
            <person name="Numata K."/>
            <person name="Arakawa K."/>
        </authorList>
    </citation>
    <scope>NUCLEOTIDE SEQUENCE [LARGE SCALE GENOMIC DNA]</scope>
</reference>
<proteinExistence type="predicted"/>
<name>A0A4C1Z282_EUMVA</name>
<dbReference type="Proteomes" id="UP000299102">
    <property type="component" value="Unassembled WGS sequence"/>
</dbReference>
<sequence length="105" mass="11992">MVLDSSSAPAPSKMSHVVLEVREPGPRGNMVSGFSGFPRKRTKRKFPNSARRFSLMGRFYQRQKTKGRRSFSRVIHPGRDHRSSKFGFSRCASKTEVTEMCGIRR</sequence>
<dbReference type="AlphaFoldDB" id="A0A4C1Z282"/>
<keyword evidence="3" id="KW-1185">Reference proteome</keyword>
<accession>A0A4C1Z282</accession>
<evidence type="ECO:0000256" key="1">
    <source>
        <dbReference type="SAM" id="MobiDB-lite"/>
    </source>
</evidence>
<feature type="region of interest" description="Disordered" evidence="1">
    <location>
        <begin position="21"/>
        <end position="45"/>
    </location>
</feature>
<evidence type="ECO:0000313" key="2">
    <source>
        <dbReference type="EMBL" id="GBP81332.1"/>
    </source>
</evidence>
<comment type="caution">
    <text evidence="2">The sequence shown here is derived from an EMBL/GenBank/DDBJ whole genome shotgun (WGS) entry which is preliminary data.</text>
</comment>
<evidence type="ECO:0000313" key="3">
    <source>
        <dbReference type="Proteomes" id="UP000299102"/>
    </source>
</evidence>
<dbReference type="EMBL" id="BGZK01001506">
    <property type="protein sequence ID" value="GBP81332.1"/>
    <property type="molecule type" value="Genomic_DNA"/>
</dbReference>
<protein>
    <submittedName>
        <fullName evidence="2">Uncharacterized protein</fullName>
    </submittedName>
</protein>
<gene>
    <name evidence="2" type="ORF">EVAR_53726_1</name>
</gene>